<comment type="pathway">
    <text evidence="1">Amino-acid degradation; L-proline degradation into L-glutamate; L-glutamate from L-proline: step 1/2.</text>
</comment>
<keyword evidence="4 5" id="KW-0642">Proline metabolism</keyword>
<evidence type="ECO:0000256" key="1">
    <source>
        <dbReference type="ARBA" id="ARBA00004739"/>
    </source>
</evidence>
<protein>
    <recommendedName>
        <fullName evidence="5">Proline dehydrogenase</fullName>
        <ecNumber evidence="5">1.5.5.2</ecNumber>
    </recommendedName>
</protein>
<evidence type="ECO:0000256" key="3">
    <source>
        <dbReference type="ARBA" id="ARBA00023002"/>
    </source>
</evidence>
<proteinExistence type="inferred from homology"/>
<dbReference type="EMBL" id="CALNXI010001735">
    <property type="protein sequence ID" value="CAH3175996.1"/>
    <property type="molecule type" value="Genomic_DNA"/>
</dbReference>
<dbReference type="SUPFAM" id="SSF51730">
    <property type="entry name" value="FAD-linked oxidoreductase"/>
    <property type="match status" value="1"/>
</dbReference>
<name>A0ABN8R9V4_9CNID</name>
<accession>A0ABN8R9V4</accession>
<gene>
    <name evidence="7" type="ORF">PEVE_00010442</name>
</gene>
<dbReference type="Gene3D" id="3.20.20.220">
    <property type="match status" value="1"/>
</dbReference>
<organism evidence="7 8">
    <name type="scientific">Porites evermanni</name>
    <dbReference type="NCBI Taxonomy" id="104178"/>
    <lineage>
        <taxon>Eukaryota</taxon>
        <taxon>Metazoa</taxon>
        <taxon>Cnidaria</taxon>
        <taxon>Anthozoa</taxon>
        <taxon>Hexacorallia</taxon>
        <taxon>Scleractinia</taxon>
        <taxon>Fungiina</taxon>
        <taxon>Poritidae</taxon>
        <taxon>Porites</taxon>
    </lineage>
</organism>
<dbReference type="InterPro" id="IPR015659">
    <property type="entry name" value="Proline_oxidase"/>
</dbReference>
<evidence type="ECO:0000256" key="2">
    <source>
        <dbReference type="ARBA" id="ARBA00005869"/>
    </source>
</evidence>
<comment type="catalytic activity">
    <reaction evidence="5">
        <text>L-proline + a quinone = (S)-1-pyrroline-5-carboxylate + a quinol + H(+)</text>
        <dbReference type="Rhea" id="RHEA:23784"/>
        <dbReference type="ChEBI" id="CHEBI:15378"/>
        <dbReference type="ChEBI" id="CHEBI:17388"/>
        <dbReference type="ChEBI" id="CHEBI:24646"/>
        <dbReference type="ChEBI" id="CHEBI:60039"/>
        <dbReference type="ChEBI" id="CHEBI:132124"/>
        <dbReference type="EC" id="1.5.5.2"/>
    </reaction>
</comment>
<dbReference type="Pfam" id="PF01619">
    <property type="entry name" value="Pro_dh"/>
    <property type="match status" value="1"/>
</dbReference>
<keyword evidence="3 5" id="KW-0560">Oxidoreductase</keyword>
<feature type="non-terminal residue" evidence="7">
    <location>
        <position position="71"/>
    </location>
</feature>
<dbReference type="PANTHER" id="PTHR13914">
    <property type="entry name" value="PROLINE OXIDASE"/>
    <property type="match status" value="1"/>
</dbReference>
<comment type="caution">
    <text evidence="7">The sequence shown here is derived from an EMBL/GenBank/DDBJ whole genome shotgun (WGS) entry which is preliminary data.</text>
</comment>
<dbReference type="PANTHER" id="PTHR13914:SF0">
    <property type="entry name" value="PROLINE DEHYDROGENASE 1, MITOCHONDRIAL"/>
    <property type="match status" value="1"/>
</dbReference>
<evidence type="ECO:0000313" key="7">
    <source>
        <dbReference type="EMBL" id="CAH3175996.1"/>
    </source>
</evidence>
<evidence type="ECO:0000313" key="8">
    <source>
        <dbReference type="Proteomes" id="UP001159427"/>
    </source>
</evidence>
<evidence type="ECO:0000256" key="4">
    <source>
        <dbReference type="ARBA" id="ARBA00023062"/>
    </source>
</evidence>
<dbReference type="InterPro" id="IPR029041">
    <property type="entry name" value="FAD-linked_oxidoreductase-like"/>
</dbReference>
<feature type="domain" description="Proline dehydrogenase" evidence="6">
    <location>
        <begin position="3"/>
        <end position="65"/>
    </location>
</feature>
<dbReference type="InterPro" id="IPR002872">
    <property type="entry name" value="Proline_DH_dom"/>
</dbReference>
<comment type="function">
    <text evidence="5">Converts proline to delta-1-pyrroline-5-carboxylate.</text>
</comment>
<keyword evidence="8" id="KW-1185">Reference proteome</keyword>
<sequence>MKELDITSNGKVAFGQLYGMCDQVSYLLGQKGFSVYKSVPYGPVGEALAYLARRASENRDVIQRTEKERSL</sequence>
<keyword evidence="5" id="KW-0274">FAD</keyword>
<comment type="similarity">
    <text evidence="2 5">Belongs to the proline oxidase family.</text>
</comment>
<keyword evidence="5" id="KW-0285">Flavoprotein</keyword>
<reference evidence="7 8" key="1">
    <citation type="submission" date="2022-05" db="EMBL/GenBank/DDBJ databases">
        <authorList>
            <consortium name="Genoscope - CEA"/>
            <person name="William W."/>
        </authorList>
    </citation>
    <scope>NUCLEOTIDE SEQUENCE [LARGE SCALE GENOMIC DNA]</scope>
</reference>
<evidence type="ECO:0000256" key="5">
    <source>
        <dbReference type="RuleBase" id="RU364054"/>
    </source>
</evidence>
<dbReference type="EC" id="1.5.5.2" evidence="5"/>
<comment type="cofactor">
    <cofactor evidence="5">
        <name>FAD</name>
        <dbReference type="ChEBI" id="CHEBI:57692"/>
    </cofactor>
</comment>
<dbReference type="Proteomes" id="UP001159427">
    <property type="component" value="Unassembled WGS sequence"/>
</dbReference>
<evidence type="ECO:0000259" key="6">
    <source>
        <dbReference type="Pfam" id="PF01619"/>
    </source>
</evidence>